<evidence type="ECO:0000256" key="2">
    <source>
        <dbReference type="ARBA" id="ARBA00022679"/>
    </source>
</evidence>
<protein>
    <submittedName>
        <fullName evidence="7">Uncharacterized protein</fullName>
    </submittedName>
</protein>
<dbReference type="InterPro" id="IPR001077">
    <property type="entry name" value="COMT_C"/>
</dbReference>
<feature type="domain" description="O-methyltransferase C-terminal" evidence="5">
    <location>
        <begin position="110"/>
        <end position="317"/>
    </location>
</feature>
<accession>A0A5M6INQ6</accession>
<dbReference type="AlphaFoldDB" id="A0A5M6INQ6"/>
<name>A0A5M6INQ6_9PROT</name>
<evidence type="ECO:0000259" key="6">
    <source>
        <dbReference type="Pfam" id="PF08100"/>
    </source>
</evidence>
<keyword evidence="2" id="KW-0808">Transferase</keyword>
<dbReference type="InterPro" id="IPR036388">
    <property type="entry name" value="WH-like_DNA-bd_sf"/>
</dbReference>
<dbReference type="PANTHER" id="PTHR43712">
    <property type="entry name" value="PUTATIVE (AFU_ORTHOLOGUE AFUA_4G14580)-RELATED"/>
    <property type="match status" value="1"/>
</dbReference>
<evidence type="ECO:0000256" key="3">
    <source>
        <dbReference type="ARBA" id="ARBA00022691"/>
    </source>
</evidence>
<sequence length="337" mass="35849">MPDVLTPSCRMLQLVMGRFASQAVIVAARLGVADAIGDGVLSGADLAFSLGTREAPLVRLLGALAALGVVQDTGAGWALTPLGHSLRPNAPHSVHDAVLFLGSPEHDAAWSGLEHSLRTGRSGFTHVHGVSFWDHMEAHPGLARRFDGMIAGNAAMFRDAVLATCDFSTFGTLVDLGGSQGVVLCGILQRNPALRGILFDHPDRVAAARAVVARAGLAERCEVIEGDFFAGVPVRADAYLMTSVLHDWDDDRAVALLGNIRSVMPENARVLAGELVLQPPGGMDPARLLDLEMLVMTEGGRERTEDDFRDLFARAGLRLERILPTSAWQSLLEAVAA</sequence>
<dbReference type="PIRSF" id="PIRSF005739">
    <property type="entry name" value="O-mtase"/>
    <property type="match status" value="1"/>
</dbReference>
<dbReference type="SUPFAM" id="SSF53335">
    <property type="entry name" value="S-adenosyl-L-methionine-dependent methyltransferases"/>
    <property type="match status" value="1"/>
</dbReference>
<dbReference type="Proteomes" id="UP000325255">
    <property type="component" value="Unassembled WGS sequence"/>
</dbReference>
<evidence type="ECO:0000256" key="4">
    <source>
        <dbReference type="PIRSR" id="PIRSR005739-1"/>
    </source>
</evidence>
<comment type="caution">
    <text evidence="7">The sequence shown here is derived from an EMBL/GenBank/DDBJ whole genome shotgun (WGS) entry which is preliminary data.</text>
</comment>
<keyword evidence="1" id="KW-0489">Methyltransferase</keyword>
<evidence type="ECO:0000313" key="8">
    <source>
        <dbReference type="Proteomes" id="UP000325255"/>
    </source>
</evidence>
<dbReference type="InterPro" id="IPR029063">
    <property type="entry name" value="SAM-dependent_MTases_sf"/>
</dbReference>
<organism evidence="7 8">
    <name type="scientific">Rhodovastum atsumiense</name>
    <dbReference type="NCBI Taxonomy" id="504468"/>
    <lineage>
        <taxon>Bacteria</taxon>
        <taxon>Pseudomonadati</taxon>
        <taxon>Pseudomonadota</taxon>
        <taxon>Alphaproteobacteria</taxon>
        <taxon>Acetobacterales</taxon>
        <taxon>Acetobacteraceae</taxon>
        <taxon>Rhodovastum</taxon>
    </lineage>
</organism>
<dbReference type="Gene3D" id="3.40.50.150">
    <property type="entry name" value="Vaccinia Virus protein VP39"/>
    <property type="match status" value="1"/>
</dbReference>
<reference evidence="7 8" key="1">
    <citation type="submission" date="2019-09" db="EMBL/GenBank/DDBJ databases">
        <title>Genome sequence of Rhodovastum atsumiense, a diverse member of the Acetobacteraceae family of non-sulfur purple photosynthetic bacteria.</title>
        <authorList>
            <person name="Meyer T."/>
            <person name="Kyndt J."/>
        </authorList>
    </citation>
    <scope>NUCLEOTIDE SEQUENCE [LARGE SCALE GENOMIC DNA]</scope>
    <source>
        <strain evidence="7 8">DSM 21279</strain>
    </source>
</reference>
<dbReference type="GO" id="GO:0008171">
    <property type="term" value="F:O-methyltransferase activity"/>
    <property type="evidence" value="ECO:0007669"/>
    <property type="project" value="InterPro"/>
</dbReference>
<dbReference type="Pfam" id="PF08100">
    <property type="entry name" value="Dimerisation"/>
    <property type="match status" value="1"/>
</dbReference>
<keyword evidence="8" id="KW-1185">Reference proteome</keyword>
<evidence type="ECO:0000313" key="7">
    <source>
        <dbReference type="EMBL" id="KAA5609906.1"/>
    </source>
</evidence>
<dbReference type="GO" id="GO:0032259">
    <property type="term" value="P:methylation"/>
    <property type="evidence" value="ECO:0007669"/>
    <property type="project" value="UniProtKB-KW"/>
</dbReference>
<proteinExistence type="predicted"/>
<gene>
    <name evidence="7" type="ORF">F1189_21675</name>
</gene>
<dbReference type="OrthoDB" id="9766840at2"/>
<feature type="domain" description="O-methyltransferase dimerisation" evidence="6">
    <location>
        <begin position="13"/>
        <end position="84"/>
    </location>
</feature>
<dbReference type="GO" id="GO:0046983">
    <property type="term" value="F:protein dimerization activity"/>
    <property type="evidence" value="ECO:0007669"/>
    <property type="project" value="InterPro"/>
</dbReference>
<dbReference type="SUPFAM" id="SSF46785">
    <property type="entry name" value="Winged helix' DNA-binding domain"/>
    <property type="match status" value="1"/>
</dbReference>
<dbReference type="EMBL" id="VWPK01000041">
    <property type="protein sequence ID" value="KAA5609906.1"/>
    <property type="molecule type" value="Genomic_DNA"/>
</dbReference>
<dbReference type="Gene3D" id="1.10.287.1350">
    <property type="match status" value="1"/>
</dbReference>
<keyword evidence="3" id="KW-0949">S-adenosyl-L-methionine</keyword>
<dbReference type="PROSITE" id="PS51683">
    <property type="entry name" value="SAM_OMT_II"/>
    <property type="match status" value="1"/>
</dbReference>
<dbReference type="InterPro" id="IPR036390">
    <property type="entry name" value="WH_DNA-bd_sf"/>
</dbReference>
<dbReference type="Pfam" id="PF00891">
    <property type="entry name" value="Methyltransf_2"/>
    <property type="match status" value="1"/>
</dbReference>
<dbReference type="InterPro" id="IPR012967">
    <property type="entry name" value="COMT_dimerisation"/>
</dbReference>
<dbReference type="RefSeq" id="WP_150042973.1">
    <property type="nucleotide sequence ID" value="NZ_OW485601.1"/>
</dbReference>
<dbReference type="Gene3D" id="1.10.10.10">
    <property type="entry name" value="Winged helix-like DNA-binding domain superfamily/Winged helix DNA-binding domain"/>
    <property type="match status" value="1"/>
</dbReference>
<feature type="active site" description="Proton acceptor" evidence="4">
    <location>
        <position position="246"/>
    </location>
</feature>
<dbReference type="PANTHER" id="PTHR43712:SF2">
    <property type="entry name" value="O-METHYLTRANSFERASE CICE"/>
    <property type="match status" value="1"/>
</dbReference>
<dbReference type="InterPro" id="IPR016461">
    <property type="entry name" value="COMT-like"/>
</dbReference>
<evidence type="ECO:0000259" key="5">
    <source>
        <dbReference type="Pfam" id="PF00891"/>
    </source>
</evidence>
<evidence type="ECO:0000256" key="1">
    <source>
        <dbReference type="ARBA" id="ARBA00022603"/>
    </source>
</evidence>